<dbReference type="InterPro" id="IPR010239">
    <property type="entry name" value="CHP02001"/>
</dbReference>
<organism evidence="2 3">
    <name type="scientific">Bathymodiolus azoricus thioautotrophic gill symbiont</name>
    <dbReference type="NCBI Taxonomy" id="235205"/>
    <lineage>
        <taxon>Bacteria</taxon>
        <taxon>Pseudomonadati</taxon>
        <taxon>Pseudomonadota</taxon>
        <taxon>Gammaproteobacteria</taxon>
        <taxon>sulfur-oxidizing symbionts</taxon>
    </lineage>
</organism>
<evidence type="ECO:0000256" key="1">
    <source>
        <dbReference type="SAM" id="SignalP"/>
    </source>
</evidence>
<evidence type="ECO:0000313" key="2">
    <source>
        <dbReference type="EMBL" id="SEH60319.1"/>
    </source>
</evidence>
<feature type="chain" id="PRO_5011587628" evidence="1">
    <location>
        <begin position="25"/>
        <end position="229"/>
    </location>
</feature>
<accession>A0A1H6JMC8</accession>
<gene>
    <name evidence="2" type="ORF">BAZSYMB_SCAFFOLD00040_2</name>
</gene>
<dbReference type="Pfam" id="PF09694">
    <property type="entry name" value="Gcw_chp"/>
    <property type="match status" value="1"/>
</dbReference>
<name>A0A1H6JMC8_9GAMM</name>
<dbReference type="RefSeq" id="WP_202776358.1">
    <property type="nucleotide sequence ID" value="NZ_CAESAP020000393.1"/>
</dbReference>
<feature type="signal peptide" evidence="1">
    <location>
        <begin position="1"/>
        <end position="24"/>
    </location>
</feature>
<reference evidence="3" key="1">
    <citation type="submission" date="2016-06" db="EMBL/GenBank/DDBJ databases">
        <authorList>
            <person name="Petersen J."/>
            <person name="Sayavedra L."/>
        </authorList>
    </citation>
    <scope>NUCLEOTIDE SEQUENCE [LARGE SCALE GENOMIC DNA]</scope>
    <source>
        <strain evidence="3">BazSymB</strain>
    </source>
</reference>
<evidence type="ECO:0000313" key="3">
    <source>
        <dbReference type="Proteomes" id="UP000198559"/>
    </source>
</evidence>
<keyword evidence="1" id="KW-0732">Signal</keyword>
<dbReference type="AlphaFoldDB" id="A0A1H6JMC8"/>
<dbReference type="NCBIfam" id="TIGR02001">
    <property type="entry name" value="gcw_chp"/>
    <property type="match status" value="1"/>
</dbReference>
<dbReference type="Proteomes" id="UP000198559">
    <property type="component" value="Unassembled WGS sequence"/>
</dbReference>
<proteinExistence type="predicted"/>
<protein>
    <submittedName>
        <fullName evidence="2">Uncharacterized protein</fullName>
    </submittedName>
</protein>
<sequence>MKNNTKKLLLALCLSSTFSSVSFATEEEKQSAVSANITIANDYVWRGKTQSDDKKTIQGGLDWDAGNGFALGIWGSNIADGSEFDYYGSYSGEIGDIGYEVGYITYRYSKDATGNRLNFDEAYVGASYGDFGLTYYKGSGKKTLEVGDYIEVSYGTSINDIDISLTAGKYSEAVKGDSSDYKVYGVSLGKSYDGLDYALGFAKVKDSDNSAAYNTLNEKNTMFSISKSF</sequence>
<dbReference type="STRING" id="235205.BAZSYMB_SCAFFOLD00040_2"/>
<dbReference type="EMBL" id="CVUD02000038">
    <property type="protein sequence ID" value="SEH60319.1"/>
    <property type="molecule type" value="Genomic_DNA"/>
</dbReference>